<gene>
    <name evidence="1" type="ORF">RHMOL_Rhmol10G0034600</name>
</gene>
<reference evidence="1" key="1">
    <citation type="submission" date="2022-02" db="EMBL/GenBank/DDBJ databases">
        <title>Plant Genome Project.</title>
        <authorList>
            <person name="Zhang R.-G."/>
        </authorList>
    </citation>
    <scope>NUCLEOTIDE SEQUENCE</scope>
    <source>
        <strain evidence="1">AT1</strain>
    </source>
</reference>
<accession>A0ACC0LZQ5</accession>
<keyword evidence="2" id="KW-1185">Reference proteome</keyword>
<evidence type="ECO:0000313" key="1">
    <source>
        <dbReference type="EMBL" id="KAI8533766.1"/>
    </source>
</evidence>
<name>A0ACC0LZQ5_RHOML</name>
<comment type="caution">
    <text evidence="1">The sequence shown here is derived from an EMBL/GenBank/DDBJ whole genome shotgun (WGS) entry which is preliminary data.</text>
</comment>
<dbReference type="Proteomes" id="UP001062846">
    <property type="component" value="Chromosome 10"/>
</dbReference>
<organism evidence="1 2">
    <name type="scientific">Rhododendron molle</name>
    <name type="common">Chinese azalea</name>
    <name type="synonym">Azalea mollis</name>
    <dbReference type="NCBI Taxonomy" id="49168"/>
    <lineage>
        <taxon>Eukaryota</taxon>
        <taxon>Viridiplantae</taxon>
        <taxon>Streptophyta</taxon>
        <taxon>Embryophyta</taxon>
        <taxon>Tracheophyta</taxon>
        <taxon>Spermatophyta</taxon>
        <taxon>Magnoliopsida</taxon>
        <taxon>eudicotyledons</taxon>
        <taxon>Gunneridae</taxon>
        <taxon>Pentapetalae</taxon>
        <taxon>asterids</taxon>
        <taxon>Ericales</taxon>
        <taxon>Ericaceae</taxon>
        <taxon>Ericoideae</taxon>
        <taxon>Rhodoreae</taxon>
        <taxon>Rhododendron</taxon>
    </lineage>
</organism>
<proteinExistence type="predicted"/>
<evidence type="ECO:0000313" key="2">
    <source>
        <dbReference type="Proteomes" id="UP001062846"/>
    </source>
</evidence>
<sequence>MTINKSQGISVKFVGVDLRIPVFSHGQLYVALSRCTHLVIVQVSFFPVIHPIQRRTLCILRFCYSKGKTILFIHTYRDLIYPRIFWCYVGVE</sequence>
<dbReference type="EMBL" id="CM046397">
    <property type="protein sequence ID" value="KAI8533766.1"/>
    <property type="molecule type" value="Genomic_DNA"/>
</dbReference>
<protein>
    <submittedName>
        <fullName evidence="1">Uncharacterized protein</fullName>
    </submittedName>
</protein>